<evidence type="ECO:0000313" key="5">
    <source>
        <dbReference type="Proteomes" id="UP000659697"/>
    </source>
</evidence>
<evidence type="ECO:0000259" key="3">
    <source>
        <dbReference type="Pfam" id="PF00326"/>
    </source>
</evidence>
<name>A0ABQ3KW25_9ALTE</name>
<evidence type="ECO:0000313" key="4">
    <source>
        <dbReference type="EMBL" id="GHG61842.1"/>
    </source>
</evidence>
<dbReference type="PANTHER" id="PTHR42776:SF27">
    <property type="entry name" value="DIPEPTIDYL PEPTIDASE FAMILY MEMBER 6"/>
    <property type="match status" value="1"/>
</dbReference>
<dbReference type="SUPFAM" id="SSF82171">
    <property type="entry name" value="DPP6 N-terminal domain-like"/>
    <property type="match status" value="1"/>
</dbReference>
<keyword evidence="5" id="KW-1185">Reference proteome</keyword>
<dbReference type="SUPFAM" id="SSF53474">
    <property type="entry name" value="alpha/beta-Hydrolases"/>
    <property type="match status" value="1"/>
</dbReference>
<organism evidence="4 5">
    <name type="scientific">Alishewanella longhuensis</name>
    <dbReference type="NCBI Taxonomy" id="1091037"/>
    <lineage>
        <taxon>Bacteria</taxon>
        <taxon>Pseudomonadati</taxon>
        <taxon>Pseudomonadota</taxon>
        <taxon>Gammaproteobacteria</taxon>
        <taxon>Alteromonadales</taxon>
        <taxon>Alteromonadaceae</taxon>
        <taxon>Alishewanella</taxon>
    </lineage>
</organism>
<feature type="signal peptide" evidence="2">
    <location>
        <begin position="1"/>
        <end position="20"/>
    </location>
</feature>
<dbReference type="PANTHER" id="PTHR42776">
    <property type="entry name" value="SERINE PEPTIDASE S9 FAMILY MEMBER"/>
    <property type="match status" value="1"/>
</dbReference>
<keyword evidence="1" id="KW-0378">Hydrolase</keyword>
<dbReference type="InterPro" id="IPR001375">
    <property type="entry name" value="Peptidase_S9_cat"/>
</dbReference>
<sequence length="650" mass="73671">MRLFTFIGLMTILCCHVVKAATPTAIPEYASTEIPVSAFASDATADLLALSPDGSKIAMLQTYSKDDEQLVLVNLVNLATEQNKFLVKANRQELRIYALLWANNTQLLMKATYASNRGGVPVSESRLMVIDVETGEHRNVISNRLQRKMQRIPQFQSNIIALMPEDEQHLLLALDGLYDDSGVSAVKINLSTERFSVIASGRKNLIDWLADRQHQPRIAIFRDGAEYWISERLTGNKFRELWRFEAFSEQQIWPLGFDHEPNILYVSAYHDGRLAIFKVDLSDAALPLTLMKANEQYDLPETITYSWQDKEVIELGNVYVSEKHRVFQQSLDRALPDTHNRIVSQSYDENRYIVLASSETDAGSYLLGDKTTKSLEYLLPKYEQLPPEQMVAKTKIRYKARDGLTIEGFLSTPKAQPAGPIPSIIFPHGGPISFDNEDFDYWTQFFVNRGYAVLQMNFRGSAGYGFDFMQLGLRGWGLQMQDDVEDGTQWLVEQGIADANRICIVGASYGGYAALMGIVRSPARYKCAISFAGVTDVEALVRGSRHFTNYEIVKKQIGDDYRALRQRSPLTHAKAITIPVLLLHGDHDRSVPVQQSRSMFKALQEHNQQAQYIELEKGDHYLSTHNHRLIAFTAIEQFLKQHLSTQNKDQ</sequence>
<dbReference type="Proteomes" id="UP000659697">
    <property type="component" value="Unassembled WGS sequence"/>
</dbReference>
<dbReference type="RefSeq" id="WP_229833412.1">
    <property type="nucleotide sequence ID" value="NZ_BNAO01000001.1"/>
</dbReference>
<dbReference type="InterPro" id="IPR029058">
    <property type="entry name" value="AB_hydrolase_fold"/>
</dbReference>
<evidence type="ECO:0000256" key="1">
    <source>
        <dbReference type="ARBA" id="ARBA00022801"/>
    </source>
</evidence>
<dbReference type="EMBL" id="BNAO01000001">
    <property type="protein sequence ID" value="GHG61842.1"/>
    <property type="molecule type" value="Genomic_DNA"/>
</dbReference>
<reference evidence="5" key="1">
    <citation type="journal article" date="2019" name="Int. J. Syst. Evol. Microbiol.">
        <title>The Global Catalogue of Microorganisms (GCM) 10K type strain sequencing project: providing services to taxonomists for standard genome sequencing and annotation.</title>
        <authorList>
            <consortium name="The Broad Institute Genomics Platform"/>
            <consortium name="The Broad Institute Genome Sequencing Center for Infectious Disease"/>
            <person name="Wu L."/>
            <person name="Ma J."/>
        </authorList>
    </citation>
    <scope>NUCLEOTIDE SEQUENCE [LARGE SCALE GENOMIC DNA]</scope>
    <source>
        <strain evidence="5">CGMCC 1.7003</strain>
    </source>
</reference>
<comment type="caution">
    <text evidence="4">The sequence shown here is derived from an EMBL/GenBank/DDBJ whole genome shotgun (WGS) entry which is preliminary data.</text>
</comment>
<dbReference type="Pfam" id="PF00326">
    <property type="entry name" value="Peptidase_S9"/>
    <property type="match status" value="1"/>
</dbReference>
<feature type="chain" id="PRO_5046572721" evidence="2">
    <location>
        <begin position="21"/>
        <end position="650"/>
    </location>
</feature>
<gene>
    <name evidence="4" type="ORF">GCM10010919_06700</name>
</gene>
<keyword evidence="2" id="KW-0732">Signal</keyword>
<proteinExistence type="predicted"/>
<evidence type="ECO:0000256" key="2">
    <source>
        <dbReference type="SAM" id="SignalP"/>
    </source>
</evidence>
<feature type="domain" description="Peptidase S9 prolyl oligopeptidase catalytic" evidence="3">
    <location>
        <begin position="439"/>
        <end position="644"/>
    </location>
</feature>
<accession>A0ABQ3KW25</accession>
<protein>
    <submittedName>
        <fullName evidence="4">Peptidase S9</fullName>
    </submittedName>
</protein>
<dbReference type="Gene3D" id="3.40.50.1820">
    <property type="entry name" value="alpha/beta hydrolase"/>
    <property type="match status" value="1"/>
</dbReference>